<dbReference type="PANTHER" id="PTHR10784">
    <property type="entry name" value="TRANSLATION INITIATION FACTOR 6"/>
    <property type="match status" value="1"/>
</dbReference>
<dbReference type="EMBL" id="JACEIK010000897">
    <property type="protein sequence ID" value="MCD7463589.1"/>
    <property type="molecule type" value="Genomic_DNA"/>
</dbReference>
<comment type="caution">
    <text evidence="3">The sequence shown here is derived from an EMBL/GenBank/DDBJ whole genome shotgun (WGS) entry which is preliminary data.</text>
</comment>
<dbReference type="Proteomes" id="UP000823775">
    <property type="component" value="Unassembled WGS sequence"/>
</dbReference>
<reference evidence="3 4" key="1">
    <citation type="journal article" date="2021" name="BMC Genomics">
        <title>Datura genome reveals duplications of psychoactive alkaloid biosynthetic genes and high mutation rate following tissue culture.</title>
        <authorList>
            <person name="Rajewski A."/>
            <person name="Carter-House D."/>
            <person name="Stajich J."/>
            <person name="Litt A."/>
        </authorList>
    </citation>
    <scope>NUCLEOTIDE SEQUENCE [LARGE SCALE GENOMIC DNA]</scope>
    <source>
        <strain evidence="3">AR-01</strain>
    </source>
</reference>
<evidence type="ECO:0000313" key="3">
    <source>
        <dbReference type="EMBL" id="MCD7463589.1"/>
    </source>
</evidence>
<dbReference type="SUPFAM" id="SSF55909">
    <property type="entry name" value="Pentein"/>
    <property type="match status" value="1"/>
</dbReference>
<accession>A0ABS8SX23</accession>
<keyword evidence="2" id="KW-0648">Protein biosynthesis</keyword>
<proteinExistence type="predicted"/>
<organism evidence="3 4">
    <name type="scientific">Datura stramonium</name>
    <name type="common">Jimsonweed</name>
    <name type="synonym">Common thornapple</name>
    <dbReference type="NCBI Taxonomy" id="4076"/>
    <lineage>
        <taxon>Eukaryota</taxon>
        <taxon>Viridiplantae</taxon>
        <taxon>Streptophyta</taxon>
        <taxon>Embryophyta</taxon>
        <taxon>Tracheophyta</taxon>
        <taxon>Spermatophyta</taxon>
        <taxon>Magnoliopsida</taxon>
        <taxon>eudicotyledons</taxon>
        <taxon>Gunneridae</taxon>
        <taxon>Pentapetalae</taxon>
        <taxon>asterids</taxon>
        <taxon>lamiids</taxon>
        <taxon>Solanales</taxon>
        <taxon>Solanaceae</taxon>
        <taxon>Solanoideae</taxon>
        <taxon>Datureae</taxon>
        <taxon>Datura</taxon>
    </lineage>
</organism>
<gene>
    <name evidence="3" type="primary">EIF6_6</name>
    <name evidence="3" type="ORF">HAX54_050900</name>
</gene>
<dbReference type="SMART" id="SM00654">
    <property type="entry name" value="eIF6"/>
    <property type="match status" value="1"/>
</dbReference>
<dbReference type="Pfam" id="PF01912">
    <property type="entry name" value="eIF-6"/>
    <property type="match status" value="1"/>
</dbReference>
<sequence length="202" mass="22056">MLIYNCAIIVDNAKHLRNSPPASVEVQRIDQPHTALGNCIACNGHAALIHPDLDMETEEMIANDVGVEVFRQTIAVNVLVGRYYTLSNKGLVHPDTSIEELDKLSTLLQVPLVARTVNGGSNVIATGLAVNDWAAFCGSAWTSRHWPKEIVVVIVLFYSHIKRAAARCFALIESPKIFSQIVVKSSSSRAIGIRKESDELPA</sequence>
<keyword evidence="4" id="KW-1185">Reference proteome</keyword>
<keyword evidence="1 3" id="KW-0396">Initiation factor</keyword>
<evidence type="ECO:0000256" key="2">
    <source>
        <dbReference type="ARBA" id="ARBA00022917"/>
    </source>
</evidence>
<evidence type="ECO:0000256" key="1">
    <source>
        <dbReference type="ARBA" id="ARBA00022540"/>
    </source>
</evidence>
<dbReference type="InterPro" id="IPR002769">
    <property type="entry name" value="eIF6"/>
</dbReference>
<protein>
    <submittedName>
        <fullName evidence="3">Eukaryotic translation initiation factor 6</fullName>
    </submittedName>
</protein>
<dbReference type="Gene3D" id="3.75.10.10">
    <property type="entry name" value="L-arginine/glycine Amidinotransferase, Chain A"/>
    <property type="match status" value="1"/>
</dbReference>
<dbReference type="GO" id="GO:0003743">
    <property type="term" value="F:translation initiation factor activity"/>
    <property type="evidence" value="ECO:0007669"/>
    <property type="project" value="UniProtKB-KW"/>
</dbReference>
<evidence type="ECO:0000313" key="4">
    <source>
        <dbReference type="Proteomes" id="UP000823775"/>
    </source>
</evidence>
<name>A0ABS8SX23_DATST</name>